<feature type="chain" id="PRO_5004547944" description="CBM1 domain-containing protein" evidence="1">
    <location>
        <begin position="20"/>
        <end position="121"/>
    </location>
</feature>
<comment type="caution">
    <text evidence="2">The sequence shown here is derived from an EMBL/GenBank/DDBJ whole genome shotgun (WGS) entry which is preliminary data.</text>
</comment>
<name>S8AGY3_DACHA</name>
<protein>
    <recommendedName>
        <fullName evidence="4">CBM1 domain-containing protein</fullName>
    </recommendedName>
</protein>
<proteinExistence type="predicted"/>
<evidence type="ECO:0000313" key="3">
    <source>
        <dbReference type="Proteomes" id="UP000015100"/>
    </source>
</evidence>
<evidence type="ECO:0000256" key="1">
    <source>
        <dbReference type="SAM" id="SignalP"/>
    </source>
</evidence>
<dbReference type="OMA" id="CYSANSF"/>
<dbReference type="HOGENOM" id="CLU_1854760_0_0_1"/>
<gene>
    <name evidence="2" type="ORF">H072_3748</name>
</gene>
<dbReference type="OrthoDB" id="6038816at2759"/>
<reference evidence="3" key="2">
    <citation type="submission" date="2013-04" db="EMBL/GenBank/DDBJ databases">
        <title>Genomic mechanisms accounting for the adaptation to parasitism in nematode-trapping fungi.</title>
        <authorList>
            <person name="Ahren D.G."/>
        </authorList>
    </citation>
    <scope>NUCLEOTIDE SEQUENCE [LARGE SCALE GENOMIC DNA]</scope>
    <source>
        <strain evidence="3">CBS 200.50</strain>
    </source>
</reference>
<accession>S8AGY3</accession>
<evidence type="ECO:0000313" key="2">
    <source>
        <dbReference type="EMBL" id="EPS42295.1"/>
    </source>
</evidence>
<dbReference type="AlphaFoldDB" id="S8AGY3"/>
<dbReference type="Proteomes" id="UP000015100">
    <property type="component" value="Unassembled WGS sequence"/>
</dbReference>
<keyword evidence="3" id="KW-1185">Reference proteome</keyword>
<organism evidence="2 3">
    <name type="scientific">Dactylellina haptotyla (strain CBS 200.50)</name>
    <name type="common">Nematode-trapping fungus</name>
    <name type="synonym">Monacrosporium haptotylum</name>
    <dbReference type="NCBI Taxonomy" id="1284197"/>
    <lineage>
        <taxon>Eukaryota</taxon>
        <taxon>Fungi</taxon>
        <taxon>Dikarya</taxon>
        <taxon>Ascomycota</taxon>
        <taxon>Pezizomycotina</taxon>
        <taxon>Orbiliomycetes</taxon>
        <taxon>Orbiliales</taxon>
        <taxon>Orbiliaceae</taxon>
        <taxon>Dactylellina</taxon>
    </lineage>
</organism>
<evidence type="ECO:0008006" key="4">
    <source>
        <dbReference type="Google" id="ProtNLM"/>
    </source>
</evidence>
<sequence>MAPTTSILTGILMIPLALAQTPTTTTSASDVQTLYGLCGGLAAFPTPFTKTLCEPSASCYSANSFYWHCLPALTTSTTATTTTTPYVPPTTIMTTTTTGRTNGLLETLHVFDQNPYFAQCL</sequence>
<reference evidence="2 3" key="1">
    <citation type="journal article" date="2013" name="PLoS Genet.">
        <title>Genomic mechanisms accounting for the adaptation to parasitism in nematode-trapping fungi.</title>
        <authorList>
            <person name="Meerupati T."/>
            <person name="Andersson K.M."/>
            <person name="Friman E."/>
            <person name="Kumar D."/>
            <person name="Tunlid A."/>
            <person name="Ahren D."/>
        </authorList>
    </citation>
    <scope>NUCLEOTIDE SEQUENCE [LARGE SCALE GENOMIC DNA]</scope>
    <source>
        <strain evidence="2 3">CBS 200.50</strain>
    </source>
</reference>
<feature type="signal peptide" evidence="1">
    <location>
        <begin position="1"/>
        <end position="19"/>
    </location>
</feature>
<keyword evidence="1" id="KW-0732">Signal</keyword>
<dbReference type="EMBL" id="AQGS01000125">
    <property type="protein sequence ID" value="EPS42295.1"/>
    <property type="molecule type" value="Genomic_DNA"/>
</dbReference>